<feature type="coiled-coil region" evidence="8">
    <location>
        <begin position="489"/>
        <end position="516"/>
    </location>
</feature>
<organism evidence="11 12">
    <name type="scientific">Diversispora eburnea</name>
    <dbReference type="NCBI Taxonomy" id="1213867"/>
    <lineage>
        <taxon>Eukaryota</taxon>
        <taxon>Fungi</taxon>
        <taxon>Fungi incertae sedis</taxon>
        <taxon>Mucoromycota</taxon>
        <taxon>Glomeromycotina</taxon>
        <taxon>Glomeromycetes</taxon>
        <taxon>Diversisporales</taxon>
        <taxon>Diversisporaceae</taxon>
        <taxon>Diversispora</taxon>
    </lineage>
</organism>
<evidence type="ECO:0000313" key="12">
    <source>
        <dbReference type="Proteomes" id="UP000789706"/>
    </source>
</evidence>
<dbReference type="GO" id="GO:0051231">
    <property type="term" value="P:spindle elongation"/>
    <property type="evidence" value="ECO:0007669"/>
    <property type="project" value="TreeGrafter"/>
</dbReference>
<evidence type="ECO:0000256" key="2">
    <source>
        <dbReference type="ARBA" id="ARBA00022490"/>
    </source>
</evidence>
<dbReference type="InterPro" id="IPR027417">
    <property type="entry name" value="P-loop_NTPase"/>
</dbReference>
<comment type="caution">
    <text evidence="11">The sequence shown here is derived from an EMBL/GenBank/DDBJ whole genome shotgun (WGS) entry which is preliminary data.</text>
</comment>
<keyword evidence="12" id="KW-1185">Reference proteome</keyword>
<feature type="region of interest" description="Disordered" evidence="9">
    <location>
        <begin position="526"/>
        <end position="549"/>
    </location>
</feature>
<evidence type="ECO:0000313" key="11">
    <source>
        <dbReference type="EMBL" id="CAG8434425.1"/>
    </source>
</evidence>
<dbReference type="GO" id="GO:0005875">
    <property type="term" value="C:microtubule associated complex"/>
    <property type="evidence" value="ECO:0007669"/>
    <property type="project" value="TreeGrafter"/>
</dbReference>
<gene>
    <name evidence="11" type="ORF">DEBURN_LOCUS708</name>
</gene>
<feature type="region of interest" description="Disordered" evidence="9">
    <location>
        <begin position="225"/>
        <end position="254"/>
    </location>
</feature>
<sequence length="828" mass="92622">MTSQGGLGTTSVQVALRIKPLTAEDIEKLPSRFQRQVITTSYTPGQVIVENEKRPIFQYDYVFGPEASQEDVYNKSVTNLLGKFLEAYGQTSSGKTYTMGTSDEASVPNKSQGIVPRTMSALFEKIKSEQYKTSKFTIKVSFIEIHNEDLIDLLGQGEEEERPPVTIREDSKGNIYWTGLQEVKVNSVEDVIKQVGFTDMNAKSSRSHAIFSVTMIHKKFVPYGPMGGPPATPPPDSTNLDLRSPSPKVSSNYGGYDEGEWETITSKFHFVDLAGSERLKRTSASGDRAKEGISINSGLLALGNVISALGDPNKARHMTHIPYRDSKLTRLLQDSLGGNAQTLMIACVSPAEYNIHETISTLNNGTISPGRITPTTPTTPNSIHTNGIRLPSSRSNSVTSLPGIPGRSTPTSNNNNSKISGRCTPTSGIPGRSTPTSGIPGRNTPTAINTGTPGRSMYNNIVNGREPVNRMRPGSPLTTFPHSNNLQTHKEKDKEVEALEEQLMLLQRSYAELSQKHAKTSAELALHQDNQDNQDNYDEMENNRNEPQGKQYDVIISTLESEHAMTKAALNLTETILQEKDEQINELEQVNEQSKSKIADLQKQIKEFEANLQKLEVENSIKIQQRADNRRESFISETVQLLEERIISKDEYIGQLEKELKEYKTAIKDRITNTNEVESKEQLKEELGDRNLRIAQLESKVNLLVDEVNKLQEMQFQEENQAGSSNSEEIIQKLREEILSLRQTHMETLKELNGTKEKYENENENLKISLENAYSQLRVATAENPPLQAFDAEQSSLLTMEARISELRKEHRQTVTEIKESKFKFQVS</sequence>
<dbReference type="Proteomes" id="UP000789706">
    <property type="component" value="Unassembled WGS sequence"/>
</dbReference>
<evidence type="ECO:0000256" key="7">
    <source>
        <dbReference type="RuleBase" id="RU000394"/>
    </source>
</evidence>
<dbReference type="GO" id="GO:0005874">
    <property type="term" value="C:microtubule"/>
    <property type="evidence" value="ECO:0007669"/>
    <property type="project" value="UniProtKB-KW"/>
</dbReference>
<dbReference type="GO" id="GO:0003777">
    <property type="term" value="F:microtubule motor activity"/>
    <property type="evidence" value="ECO:0007669"/>
    <property type="project" value="InterPro"/>
</dbReference>
<keyword evidence="4 6" id="KW-0067">ATP-binding</keyword>
<evidence type="ECO:0000256" key="6">
    <source>
        <dbReference type="PROSITE-ProRule" id="PRU00283"/>
    </source>
</evidence>
<feature type="binding site" evidence="6">
    <location>
        <begin position="89"/>
        <end position="96"/>
    </location>
    <ligand>
        <name>ATP</name>
        <dbReference type="ChEBI" id="CHEBI:30616"/>
    </ligand>
</feature>
<dbReference type="AlphaFoldDB" id="A0A9N8V237"/>
<feature type="coiled-coil region" evidence="8">
    <location>
        <begin position="653"/>
        <end position="783"/>
    </location>
</feature>
<dbReference type="GO" id="GO:0005737">
    <property type="term" value="C:cytoplasm"/>
    <property type="evidence" value="ECO:0007669"/>
    <property type="project" value="UniProtKB-SubCell"/>
</dbReference>
<dbReference type="InterPro" id="IPR001752">
    <property type="entry name" value="Kinesin_motor_dom"/>
</dbReference>
<comment type="similarity">
    <text evidence="6 7">Belongs to the TRAFAC class myosin-kinesin ATPase superfamily. Kinesin family.</text>
</comment>
<evidence type="ECO:0000256" key="9">
    <source>
        <dbReference type="SAM" id="MobiDB-lite"/>
    </source>
</evidence>
<dbReference type="GO" id="GO:0008017">
    <property type="term" value="F:microtubule binding"/>
    <property type="evidence" value="ECO:0007669"/>
    <property type="project" value="InterPro"/>
</dbReference>
<protein>
    <recommendedName>
        <fullName evidence="7">Kinesin-like protein</fullName>
    </recommendedName>
</protein>
<keyword evidence="7" id="KW-0493">Microtubule</keyword>
<dbReference type="EMBL" id="CAJVPK010000025">
    <property type="protein sequence ID" value="CAG8434425.1"/>
    <property type="molecule type" value="Genomic_DNA"/>
</dbReference>
<dbReference type="SUPFAM" id="SSF52540">
    <property type="entry name" value="P-loop containing nucleoside triphosphate hydrolases"/>
    <property type="match status" value="1"/>
</dbReference>
<dbReference type="OrthoDB" id="3176171at2759"/>
<evidence type="ECO:0000256" key="5">
    <source>
        <dbReference type="ARBA" id="ARBA00023054"/>
    </source>
</evidence>
<keyword evidence="3 6" id="KW-0547">Nucleotide-binding</keyword>
<dbReference type="PANTHER" id="PTHR47969">
    <property type="entry name" value="CHROMOSOME-ASSOCIATED KINESIN KIF4A-RELATED"/>
    <property type="match status" value="1"/>
</dbReference>
<feature type="compositionally biased region" description="Pro residues" evidence="9">
    <location>
        <begin position="227"/>
        <end position="236"/>
    </location>
</feature>
<name>A0A9N8V237_9GLOM</name>
<evidence type="ECO:0000259" key="10">
    <source>
        <dbReference type="PROSITE" id="PS50067"/>
    </source>
</evidence>
<dbReference type="InterPro" id="IPR027640">
    <property type="entry name" value="Kinesin-like_fam"/>
</dbReference>
<evidence type="ECO:0000256" key="3">
    <source>
        <dbReference type="ARBA" id="ARBA00022741"/>
    </source>
</evidence>
<reference evidence="11" key="1">
    <citation type="submission" date="2021-06" db="EMBL/GenBank/DDBJ databases">
        <authorList>
            <person name="Kallberg Y."/>
            <person name="Tangrot J."/>
            <person name="Rosling A."/>
        </authorList>
    </citation>
    <scope>NUCLEOTIDE SEQUENCE</scope>
    <source>
        <strain evidence="11">AZ414A</strain>
    </source>
</reference>
<dbReference type="PROSITE" id="PS50067">
    <property type="entry name" value="KINESIN_MOTOR_2"/>
    <property type="match status" value="1"/>
</dbReference>
<dbReference type="PROSITE" id="PS00411">
    <property type="entry name" value="KINESIN_MOTOR_1"/>
    <property type="match status" value="1"/>
</dbReference>
<accession>A0A9N8V237</accession>
<evidence type="ECO:0000256" key="4">
    <source>
        <dbReference type="ARBA" id="ARBA00022840"/>
    </source>
</evidence>
<dbReference type="PANTHER" id="PTHR47969:SF15">
    <property type="entry name" value="CHROMOSOME-ASSOCIATED KINESIN KIF4A-RELATED"/>
    <property type="match status" value="1"/>
</dbReference>
<dbReference type="InterPro" id="IPR036961">
    <property type="entry name" value="Kinesin_motor_dom_sf"/>
</dbReference>
<proteinExistence type="inferred from homology"/>
<feature type="domain" description="Kinesin motor" evidence="10">
    <location>
        <begin position="11"/>
        <end position="371"/>
    </location>
</feature>
<dbReference type="Pfam" id="PF00225">
    <property type="entry name" value="Kinesin"/>
    <property type="match status" value="1"/>
</dbReference>
<evidence type="ECO:0000256" key="1">
    <source>
        <dbReference type="ARBA" id="ARBA00004496"/>
    </source>
</evidence>
<keyword evidence="5 8" id="KW-0175">Coiled coil</keyword>
<feature type="compositionally biased region" description="Polar residues" evidence="9">
    <location>
        <begin position="237"/>
        <end position="253"/>
    </location>
</feature>
<dbReference type="GO" id="GO:0007052">
    <property type="term" value="P:mitotic spindle organization"/>
    <property type="evidence" value="ECO:0007669"/>
    <property type="project" value="TreeGrafter"/>
</dbReference>
<dbReference type="InterPro" id="IPR019821">
    <property type="entry name" value="Kinesin_motor_CS"/>
</dbReference>
<keyword evidence="6 7" id="KW-0505">Motor protein</keyword>
<keyword evidence="2" id="KW-0963">Cytoplasm</keyword>
<feature type="compositionally biased region" description="Polar residues" evidence="9">
    <location>
        <begin position="408"/>
        <end position="456"/>
    </location>
</feature>
<comment type="subcellular location">
    <subcellularLocation>
        <location evidence="1">Cytoplasm</location>
    </subcellularLocation>
</comment>
<dbReference type="PRINTS" id="PR00380">
    <property type="entry name" value="KINESINHEAVY"/>
</dbReference>
<evidence type="ECO:0000256" key="8">
    <source>
        <dbReference type="SAM" id="Coils"/>
    </source>
</evidence>
<dbReference type="GO" id="GO:0005524">
    <property type="term" value="F:ATP binding"/>
    <property type="evidence" value="ECO:0007669"/>
    <property type="project" value="UniProtKB-UniRule"/>
</dbReference>
<feature type="region of interest" description="Disordered" evidence="9">
    <location>
        <begin position="366"/>
        <end position="456"/>
    </location>
</feature>
<dbReference type="SMART" id="SM00129">
    <property type="entry name" value="KISc"/>
    <property type="match status" value="1"/>
</dbReference>
<dbReference type="GO" id="GO:0007018">
    <property type="term" value="P:microtubule-based movement"/>
    <property type="evidence" value="ECO:0007669"/>
    <property type="project" value="InterPro"/>
</dbReference>
<dbReference type="Gene3D" id="3.40.850.10">
    <property type="entry name" value="Kinesin motor domain"/>
    <property type="match status" value="1"/>
</dbReference>
<feature type="coiled-coil region" evidence="8">
    <location>
        <begin position="570"/>
        <end position="625"/>
    </location>
</feature>